<reference evidence="4 5" key="1">
    <citation type="submission" date="2019-12" db="EMBL/GenBank/DDBJ databases">
        <authorList>
            <person name="Zhao J."/>
        </authorList>
    </citation>
    <scope>NUCLEOTIDE SEQUENCE [LARGE SCALE GENOMIC DNA]</scope>
    <source>
        <strain evidence="4 5">S-15</strain>
    </source>
</reference>
<evidence type="ECO:0000259" key="3">
    <source>
        <dbReference type="Pfam" id="PF00210"/>
    </source>
</evidence>
<dbReference type="GO" id="GO:0016722">
    <property type="term" value="F:oxidoreductase activity, acting on metal ions"/>
    <property type="evidence" value="ECO:0007669"/>
    <property type="project" value="InterPro"/>
</dbReference>
<dbReference type="CDD" id="cd01043">
    <property type="entry name" value="DPS"/>
    <property type="match status" value="1"/>
</dbReference>
<dbReference type="EMBL" id="WWNE01000018">
    <property type="protein sequence ID" value="NBG67254.1"/>
    <property type="molecule type" value="Genomic_DNA"/>
</dbReference>
<dbReference type="PRINTS" id="PR01346">
    <property type="entry name" value="HELNAPAPROT"/>
</dbReference>
<dbReference type="PIRSF" id="PIRSF005900">
    <property type="entry name" value="Dps"/>
    <property type="match status" value="1"/>
</dbReference>
<dbReference type="Gene3D" id="1.20.1260.10">
    <property type="match status" value="1"/>
</dbReference>
<dbReference type="InterPro" id="IPR002177">
    <property type="entry name" value="DPS_DNA-bd"/>
</dbReference>
<accession>A0A6N9NMY9</accession>
<dbReference type="Proteomes" id="UP000470771">
    <property type="component" value="Unassembled WGS sequence"/>
</dbReference>
<dbReference type="GO" id="GO:0008199">
    <property type="term" value="F:ferric iron binding"/>
    <property type="evidence" value="ECO:0007669"/>
    <property type="project" value="InterPro"/>
</dbReference>
<dbReference type="Pfam" id="PF00210">
    <property type="entry name" value="Ferritin"/>
    <property type="match status" value="1"/>
</dbReference>
<comment type="caution">
    <text evidence="4">The sequence shown here is derived from an EMBL/GenBank/DDBJ whole genome shotgun (WGS) entry which is preliminary data.</text>
</comment>
<proteinExistence type="inferred from homology"/>
<dbReference type="InterPro" id="IPR009078">
    <property type="entry name" value="Ferritin-like_SF"/>
</dbReference>
<dbReference type="InterPro" id="IPR023188">
    <property type="entry name" value="DPS_DNA-bd_CS"/>
</dbReference>
<dbReference type="PROSITE" id="PS00819">
    <property type="entry name" value="DPS_2"/>
    <property type="match status" value="1"/>
</dbReference>
<evidence type="ECO:0000313" key="5">
    <source>
        <dbReference type="Proteomes" id="UP000470771"/>
    </source>
</evidence>
<dbReference type="PANTHER" id="PTHR42932:SF3">
    <property type="entry name" value="DNA PROTECTION DURING STARVATION PROTEIN"/>
    <property type="match status" value="1"/>
</dbReference>
<dbReference type="PANTHER" id="PTHR42932">
    <property type="entry name" value="GENERAL STRESS PROTEIN 20U"/>
    <property type="match status" value="1"/>
</dbReference>
<feature type="domain" description="Ferritin/DPS" evidence="3">
    <location>
        <begin position="25"/>
        <end position="163"/>
    </location>
</feature>
<dbReference type="RefSeq" id="WP_160634208.1">
    <property type="nucleotide sequence ID" value="NZ_WWNE01000018.1"/>
</dbReference>
<sequence length="163" mass="18448">MKISTSSIELNTGIAKDKREKICNGLSSVLADSYYLMIKTHNYHWNVKGLNFRQIHLLTEEQYMELFGAIDNIAERIRALGFNAPGSVKEFDKLTSIKQGDGNLSAEEMLEDLLESHENLIRTARKALPAAADVSDEATVDLLTHRLDVHEKTAWMLRSMLEK</sequence>
<evidence type="ECO:0000256" key="2">
    <source>
        <dbReference type="RuleBase" id="RU003875"/>
    </source>
</evidence>
<dbReference type="InterPro" id="IPR012347">
    <property type="entry name" value="Ferritin-like"/>
</dbReference>
<organism evidence="4 5">
    <name type="scientific">Acidiluteibacter ferrifornacis</name>
    <dbReference type="NCBI Taxonomy" id="2692424"/>
    <lineage>
        <taxon>Bacteria</taxon>
        <taxon>Pseudomonadati</taxon>
        <taxon>Bacteroidota</taxon>
        <taxon>Flavobacteriia</taxon>
        <taxon>Flavobacteriales</taxon>
        <taxon>Cryomorphaceae</taxon>
        <taxon>Acidiluteibacter</taxon>
    </lineage>
</organism>
<comment type="similarity">
    <text evidence="1 2">Belongs to the Dps family.</text>
</comment>
<protein>
    <submittedName>
        <fullName evidence="4">DNA starvation/stationary phase protection protein</fullName>
    </submittedName>
</protein>
<dbReference type="InterPro" id="IPR008331">
    <property type="entry name" value="Ferritin_DPS_dom"/>
</dbReference>
<keyword evidence="5" id="KW-1185">Reference proteome</keyword>
<evidence type="ECO:0000313" key="4">
    <source>
        <dbReference type="EMBL" id="NBG67254.1"/>
    </source>
</evidence>
<gene>
    <name evidence="4" type="ORF">GQN54_14085</name>
</gene>
<name>A0A6N9NMY9_9FLAO</name>
<dbReference type="SUPFAM" id="SSF47240">
    <property type="entry name" value="Ferritin-like"/>
    <property type="match status" value="1"/>
</dbReference>
<evidence type="ECO:0000256" key="1">
    <source>
        <dbReference type="ARBA" id="ARBA00009497"/>
    </source>
</evidence>
<dbReference type="AlphaFoldDB" id="A0A6N9NMY9"/>